<evidence type="ECO:0000259" key="11">
    <source>
        <dbReference type="PROSITE" id="PS51030"/>
    </source>
</evidence>
<feature type="domain" description="NR LBD" evidence="12">
    <location>
        <begin position="199"/>
        <end position="467"/>
    </location>
</feature>
<dbReference type="PRINTS" id="PR00398">
    <property type="entry name" value="STRDHORMONER"/>
</dbReference>
<dbReference type="SUPFAM" id="SSF57716">
    <property type="entry name" value="Glucocorticoid receptor-like (DNA-binding domain)"/>
    <property type="match status" value="1"/>
</dbReference>
<dbReference type="GO" id="GO:0003700">
    <property type="term" value="F:DNA-binding transcription factor activity"/>
    <property type="evidence" value="ECO:0007669"/>
    <property type="project" value="InterPro"/>
</dbReference>
<keyword evidence="3" id="KW-0863">Zinc-finger</keyword>
<dbReference type="InterPro" id="IPR001723">
    <property type="entry name" value="Nuclear_hrmn_rcpt"/>
</dbReference>
<evidence type="ECO:0000256" key="4">
    <source>
        <dbReference type="ARBA" id="ARBA00022833"/>
    </source>
</evidence>
<keyword evidence="5" id="KW-0805">Transcription regulation</keyword>
<dbReference type="SUPFAM" id="SSF48508">
    <property type="entry name" value="Nuclear receptor ligand-binding domain"/>
    <property type="match status" value="1"/>
</dbReference>
<feature type="non-terminal residue" evidence="13">
    <location>
        <position position="1"/>
    </location>
</feature>
<dbReference type="InterPro" id="IPR050200">
    <property type="entry name" value="Nuclear_hormone_rcpt_NR3"/>
</dbReference>
<keyword evidence="8" id="KW-0675">Receptor</keyword>
<dbReference type="GO" id="GO:0043565">
    <property type="term" value="F:sequence-specific DNA binding"/>
    <property type="evidence" value="ECO:0007669"/>
    <property type="project" value="InterPro"/>
</dbReference>
<keyword evidence="4" id="KW-0862">Zinc</keyword>
<keyword evidence="14" id="KW-1185">Reference proteome</keyword>
<organism evidence="13 14">
    <name type="scientific">Pristionchus entomophagus</name>
    <dbReference type="NCBI Taxonomy" id="358040"/>
    <lineage>
        <taxon>Eukaryota</taxon>
        <taxon>Metazoa</taxon>
        <taxon>Ecdysozoa</taxon>
        <taxon>Nematoda</taxon>
        <taxon>Chromadorea</taxon>
        <taxon>Rhabditida</taxon>
        <taxon>Rhabditina</taxon>
        <taxon>Diplogasteromorpha</taxon>
        <taxon>Diplogasteroidea</taxon>
        <taxon>Neodiplogasteridae</taxon>
        <taxon>Pristionchus</taxon>
    </lineage>
</organism>
<dbReference type="EMBL" id="BTSX01000006">
    <property type="protein sequence ID" value="GMT05598.1"/>
    <property type="molecule type" value="Genomic_DNA"/>
</dbReference>
<comment type="subcellular location">
    <subcellularLocation>
        <location evidence="1">Nucleus</location>
    </subcellularLocation>
</comment>
<dbReference type="AlphaFoldDB" id="A0AAV5UFZ4"/>
<feature type="domain" description="Nuclear receptor" evidence="11">
    <location>
        <begin position="44"/>
        <end position="122"/>
    </location>
</feature>
<feature type="region of interest" description="Disordered" evidence="10">
    <location>
        <begin position="143"/>
        <end position="170"/>
    </location>
</feature>
<dbReference type="PRINTS" id="PR00047">
    <property type="entry name" value="STROIDFINGER"/>
</dbReference>
<dbReference type="SMART" id="SM00399">
    <property type="entry name" value="ZnF_C4"/>
    <property type="match status" value="1"/>
</dbReference>
<dbReference type="InterPro" id="IPR013088">
    <property type="entry name" value="Znf_NHR/GATA"/>
</dbReference>
<keyword evidence="6" id="KW-0238">DNA-binding</keyword>
<dbReference type="SMART" id="SM00430">
    <property type="entry name" value="HOLI"/>
    <property type="match status" value="1"/>
</dbReference>
<gene>
    <name evidence="13" type="ORF">PENTCL1PPCAC_27772</name>
</gene>
<comment type="caution">
    <text evidence="13">The sequence shown here is derived from an EMBL/GenBank/DDBJ whole genome shotgun (WGS) entry which is preliminary data.</text>
</comment>
<evidence type="ECO:0000256" key="9">
    <source>
        <dbReference type="ARBA" id="ARBA00023242"/>
    </source>
</evidence>
<dbReference type="PROSITE" id="PS51030">
    <property type="entry name" value="NUCLEAR_REC_DBD_2"/>
    <property type="match status" value="1"/>
</dbReference>
<dbReference type="Gene3D" id="3.30.50.10">
    <property type="entry name" value="Erythroid Transcription Factor GATA-1, subunit A"/>
    <property type="match status" value="1"/>
</dbReference>
<dbReference type="GO" id="GO:0008270">
    <property type="term" value="F:zinc ion binding"/>
    <property type="evidence" value="ECO:0007669"/>
    <property type="project" value="UniProtKB-KW"/>
</dbReference>
<dbReference type="PANTHER" id="PTHR48092">
    <property type="entry name" value="KNIRPS-RELATED PROTEIN-RELATED"/>
    <property type="match status" value="1"/>
</dbReference>
<evidence type="ECO:0008006" key="15">
    <source>
        <dbReference type="Google" id="ProtNLM"/>
    </source>
</evidence>
<reference evidence="13" key="1">
    <citation type="submission" date="2023-10" db="EMBL/GenBank/DDBJ databases">
        <title>Genome assembly of Pristionchus species.</title>
        <authorList>
            <person name="Yoshida K."/>
            <person name="Sommer R.J."/>
        </authorList>
    </citation>
    <scope>NUCLEOTIDE SEQUENCE</scope>
    <source>
        <strain evidence="13">RS0144</strain>
    </source>
</reference>
<evidence type="ECO:0000256" key="7">
    <source>
        <dbReference type="ARBA" id="ARBA00023163"/>
    </source>
</evidence>
<feature type="compositionally biased region" description="Low complexity" evidence="10">
    <location>
        <begin position="147"/>
        <end position="170"/>
    </location>
</feature>
<dbReference type="Gene3D" id="1.10.565.10">
    <property type="entry name" value="Retinoid X Receptor"/>
    <property type="match status" value="1"/>
</dbReference>
<evidence type="ECO:0000256" key="5">
    <source>
        <dbReference type="ARBA" id="ARBA00023015"/>
    </source>
</evidence>
<evidence type="ECO:0000256" key="8">
    <source>
        <dbReference type="ARBA" id="ARBA00023170"/>
    </source>
</evidence>
<dbReference type="GO" id="GO:0005634">
    <property type="term" value="C:nucleus"/>
    <property type="evidence" value="ECO:0007669"/>
    <property type="project" value="UniProtKB-SubCell"/>
</dbReference>
<dbReference type="InterPro" id="IPR000536">
    <property type="entry name" value="Nucl_hrmn_rcpt_lig-bd"/>
</dbReference>
<proteinExistence type="predicted"/>
<dbReference type="FunFam" id="3.30.50.10:FF:000006">
    <property type="entry name" value="Nuclear receptor subfamily 5 group A member"/>
    <property type="match status" value="1"/>
</dbReference>
<dbReference type="PROSITE" id="PS51843">
    <property type="entry name" value="NR_LBD"/>
    <property type="match status" value="1"/>
</dbReference>
<dbReference type="PROSITE" id="PS00031">
    <property type="entry name" value="NUCLEAR_REC_DBD_1"/>
    <property type="match status" value="1"/>
</dbReference>
<evidence type="ECO:0000256" key="6">
    <source>
        <dbReference type="ARBA" id="ARBA00023125"/>
    </source>
</evidence>
<dbReference type="Proteomes" id="UP001432027">
    <property type="component" value="Unassembled WGS sequence"/>
</dbReference>
<dbReference type="Pfam" id="PF00105">
    <property type="entry name" value="zf-C4"/>
    <property type="match status" value="1"/>
</dbReference>
<evidence type="ECO:0000259" key="12">
    <source>
        <dbReference type="PROSITE" id="PS51843"/>
    </source>
</evidence>
<name>A0AAV5UFZ4_9BILA</name>
<keyword evidence="7" id="KW-0804">Transcription</keyword>
<keyword evidence="2" id="KW-0479">Metal-binding</keyword>
<dbReference type="InterPro" id="IPR001628">
    <property type="entry name" value="Znf_hrmn_rcpt"/>
</dbReference>
<protein>
    <recommendedName>
        <fullName evidence="15">Nuclear receptor</fullName>
    </recommendedName>
</protein>
<dbReference type="InterPro" id="IPR035500">
    <property type="entry name" value="NHR-like_dom_sf"/>
</dbReference>
<accession>A0AAV5UFZ4</accession>
<evidence type="ECO:0000313" key="14">
    <source>
        <dbReference type="Proteomes" id="UP001432027"/>
    </source>
</evidence>
<evidence type="ECO:0000256" key="10">
    <source>
        <dbReference type="SAM" id="MobiDB-lite"/>
    </source>
</evidence>
<evidence type="ECO:0000256" key="2">
    <source>
        <dbReference type="ARBA" id="ARBA00022723"/>
    </source>
</evidence>
<keyword evidence="9" id="KW-0539">Nucleus</keyword>
<evidence type="ECO:0000256" key="3">
    <source>
        <dbReference type="ARBA" id="ARBA00022771"/>
    </source>
</evidence>
<evidence type="ECO:0000256" key="1">
    <source>
        <dbReference type="ARBA" id="ARBA00004123"/>
    </source>
</evidence>
<evidence type="ECO:0000313" key="13">
    <source>
        <dbReference type="EMBL" id="GMT05598.1"/>
    </source>
</evidence>
<dbReference type="GO" id="GO:0006357">
    <property type="term" value="P:regulation of transcription by RNA polymerase II"/>
    <property type="evidence" value="ECO:0007669"/>
    <property type="project" value="UniProtKB-ARBA"/>
</dbReference>
<sequence>SSANVLKTEEEGGSGKEGMAVRHAWIDHYKHRTDSTLAAPHQKADACTICDDRASGLHYGITTCEGCKGFFKRTVQNKRIYSCVLAVSPGNCSIIRERRNRCQYCRFCRCLSQGMVLEAVREDRTPGGRNGPAIYNSYHHNRRRKLPVSSRSDSASTSPPSSSPPSVVALPLPCHSSDETSLPEMVPEERGVYHGHLGTTKNLIEDMIEIDCIDRLINLKGLRVITTKESDANGPCHRLSRIGDEIVEQLVEWTKQLPFFTELPIDVHTHLLTQRWSELVLLSACFYALSHSSPHPLPPTAEDTITTTTEDDEADEISLVDPSVNLRILQRRLSIVMGKEIPLDHVEREAGSLVDKFTALLYTFSRLNLNIDAYVCLKAITLLNFTPPASGVSLMRDSHIRKVQAIQDQFVKALQIQLIQEKDGGARLSDILTWLPLLHSAASVLLHSKMFYVPFLICKTPQRLPDL</sequence>